<feature type="region of interest" description="Disordered" evidence="1">
    <location>
        <begin position="167"/>
        <end position="201"/>
    </location>
</feature>
<reference evidence="3 4" key="1">
    <citation type="submission" date="2020-08" db="EMBL/GenBank/DDBJ databases">
        <title>Genomic Encyclopedia of Type Strains, Phase III (KMG-III): the genomes of soil and plant-associated and newly described type strains.</title>
        <authorList>
            <person name="Whitman W."/>
        </authorList>
    </citation>
    <scope>NUCLEOTIDE SEQUENCE [LARGE SCALE GENOMIC DNA]</scope>
    <source>
        <strain evidence="3 4">CECT 8960</strain>
    </source>
</reference>
<protein>
    <submittedName>
        <fullName evidence="3">Uncharacterized protein</fullName>
    </submittedName>
</protein>
<dbReference type="EMBL" id="JACHJQ010000004">
    <property type="protein sequence ID" value="MBB4908158.1"/>
    <property type="molecule type" value="Genomic_DNA"/>
</dbReference>
<organism evidence="3 4">
    <name type="scientific">Actinophytocola algeriensis</name>
    <dbReference type="NCBI Taxonomy" id="1768010"/>
    <lineage>
        <taxon>Bacteria</taxon>
        <taxon>Bacillati</taxon>
        <taxon>Actinomycetota</taxon>
        <taxon>Actinomycetes</taxon>
        <taxon>Pseudonocardiales</taxon>
        <taxon>Pseudonocardiaceae</taxon>
    </lineage>
</organism>
<proteinExistence type="predicted"/>
<gene>
    <name evidence="3" type="ORF">FHR82_004400</name>
</gene>
<keyword evidence="4" id="KW-1185">Reference proteome</keyword>
<evidence type="ECO:0000256" key="2">
    <source>
        <dbReference type="SAM" id="Phobius"/>
    </source>
</evidence>
<accession>A0A7W7VFB5</accession>
<dbReference type="RefSeq" id="WP_184812262.1">
    <property type="nucleotide sequence ID" value="NZ_JACHJQ010000004.1"/>
</dbReference>
<evidence type="ECO:0000313" key="4">
    <source>
        <dbReference type="Proteomes" id="UP000520767"/>
    </source>
</evidence>
<comment type="caution">
    <text evidence="3">The sequence shown here is derived from an EMBL/GenBank/DDBJ whole genome shotgun (WGS) entry which is preliminary data.</text>
</comment>
<evidence type="ECO:0000313" key="3">
    <source>
        <dbReference type="EMBL" id="MBB4908158.1"/>
    </source>
</evidence>
<keyword evidence="2" id="KW-0812">Transmembrane</keyword>
<evidence type="ECO:0000256" key="1">
    <source>
        <dbReference type="SAM" id="MobiDB-lite"/>
    </source>
</evidence>
<feature type="transmembrane region" description="Helical" evidence="2">
    <location>
        <begin position="324"/>
        <end position="343"/>
    </location>
</feature>
<keyword evidence="2" id="KW-0472">Membrane</keyword>
<sequence length="355" mass="36935">MRPALCRSLALWGVVLAGTGDNGEFRFELEGRDAQDGFGTAREFSLTALAPPHDNELSGPATDLAFLVQRSEVGLGAITTWRPRLIIGADGGVANVAWSAKTETGSGSVTFDDGHGGVVWQQPGSGSAGFDVRLLEGFSGGASVLAEDERPGPDTRIRTRYRSQRVPYVTSVPPPPSRGTDCVVERTSGERETRSPCPLTDGGLESVDLGFSSAVVDLGSPRGLSLLAVRGCAEGATCTVEHSVDHRTWQPLATANEPFAAATVDAGTPIRYLRISSSAPTLQLAEVSGWEGGPEATASLAVVPPERLDAPRTAAATSANGPPWLWLGLGALTLLTVAALLGFRIGRGKRAPGTA</sequence>
<dbReference type="AlphaFoldDB" id="A0A7W7VFB5"/>
<dbReference type="Proteomes" id="UP000520767">
    <property type="component" value="Unassembled WGS sequence"/>
</dbReference>
<keyword evidence="2" id="KW-1133">Transmembrane helix</keyword>
<name>A0A7W7VFB5_9PSEU</name>
<feature type="compositionally biased region" description="Basic and acidic residues" evidence="1">
    <location>
        <begin position="183"/>
        <end position="194"/>
    </location>
</feature>